<dbReference type="PANTHER" id="PTHR33644:SF5">
    <property type="entry name" value="U-BOX DOMAIN-CONTAINING PROTEIN 62"/>
    <property type="match status" value="1"/>
</dbReference>
<dbReference type="OrthoDB" id="667871at2759"/>
<feature type="region of interest" description="Disordered" evidence="1">
    <location>
        <begin position="79"/>
        <end position="169"/>
    </location>
</feature>
<evidence type="ECO:0000313" key="3">
    <source>
        <dbReference type="EMBL" id="KAF9595759.1"/>
    </source>
</evidence>
<dbReference type="Pfam" id="PF23112">
    <property type="entry name" value="PUB62-63_C"/>
    <property type="match status" value="1"/>
</dbReference>
<feature type="compositionally biased region" description="Acidic residues" evidence="1">
    <location>
        <begin position="98"/>
        <end position="120"/>
    </location>
</feature>
<comment type="caution">
    <text evidence="3">The sequence shown here is derived from an EMBL/GenBank/DDBJ whole genome shotgun (WGS) entry which is preliminary data.</text>
</comment>
<gene>
    <name evidence="3" type="ORF">IFM89_003501</name>
</gene>
<dbReference type="PANTHER" id="PTHR33644">
    <property type="entry name" value="U-BOX DOMAIN-CONTAINING PROTEIN 62-RELATED"/>
    <property type="match status" value="1"/>
</dbReference>
<proteinExistence type="predicted"/>
<evidence type="ECO:0000259" key="2">
    <source>
        <dbReference type="Pfam" id="PF23112"/>
    </source>
</evidence>
<feature type="compositionally biased region" description="Polar residues" evidence="1">
    <location>
        <begin position="153"/>
        <end position="166"/>
    </location>
</feature>
<accession>A0A835HC66</accession>
<protein>
    <recommendedName>
        <fullName evidence="2">PUB 62/63 C-terminal domain-containing protein</fullName>
    </recommendedName>
</protein>
<dbReference type="SUPFAM" id="SSF57850">
    <property type="entry name" value="RING/U-box"/>
    <property type="match status" value="1"/>
</dbReference>
<sequence length="441" mass="49033">MENGLNSQLVFQDETLQFNCGASPQRRIVENGRKGREMSGFVTEKMFSIEGERYFGTQSSEFRRNMNVFEDSGINRERRENLNWNNEGSTDTPSGEGSEGDEEEEDDDVDEDDDEGDGEVEGLVGLENNSIGNKNTNNNNNSSGSVHSSGNNEKANLQKQSSSLGSSRGVLMKDGNNVNGVHSANNIRGSCSSGQHHQQGRVNHFENAVSIAEPDLYYSQFLQGPEGGTLMDDAMILPCGHSFGSGGLQHVFKMRVCYTCQQSVTEDSVAPNLWDYATFARLKVPSIWYYGPLAWEDCSSVANVYEIGPSFQVGTLRLDNWTIICIIWEEELSSCRASKKRRERFEQDKSSCGDLSMYFSRGKGVQFPFAVTDRVVIKGNKRTPLRFVGREAVVTTQCLNGWYVVKTLDNAESVKLQYRSLAKVSDSSSNMASSKTTPNWL</sequence>
<reference evidence="3 4" key="1">
    <citation type="submission" date="2020-10" db="EMBL/GenBank/DDBJ databases">
        <title>The Coptis chinensis genome and diversification of protoberbering-type alkaloids.</title>
        <authorList>
            <person name="Wang B."/>
            <person name="Shu S."/>
            <person name="Song C."/>
            <person name="Liu Y."/>
        </authorList>
    </citation>
    <scope>NUCLEOTIDE SEQUENCE [LARGE SCALE GENOMIC DNA]</scope>
    <source>
        <strain evidence="3">HL-2020</strain>
        <tissue evidence="3">Leaf</tissue>
    </source>
</reference>
<feature type="domain" description="PUB 62/63 C-terminal" evidence="2">
    <location>
        <begin position="365"/>
        <end position="423"/>
    </location>
</feature>
<dbReference type="EMBL" id="JADFTS010000007">
    <property type="protein sequence ID" value="KAF9595759.1"/>
    <property type="molecule type" value="Genomic_DNA"/>
</dbReference>
<evidence type="ECO:0000256" key="1">
    <source>
        <dbReference type="SAM" id="MobiDB-lite"/>
    </source>
</evidence>
<name>A0A835HC66_9MAGN</name>
<organism evidence="3 4">
    <name type="scientific">Coptis chinensis</name>
    <dbReference type="NCBI Taxonomy" id="261450"/>
    <lineage>
        <taxon>Eukaryota</taxon>
        <taxon>Viridiplantae</taxon>
        <taxon>Streptophyta</taxon>
        <taxon>Embryophyta</taxon>
        <taxon>Tracheophyta</taxon>
        <taxon>Spermatophyta</taxon>
        <taxon>Magnoliopsida</taxon>
        <taxon>Ranunculales</taxon>
        <taxon>Ranunculaceae</taxon>
        <taxon>Coptidoideae</taxon>
        <taxon>Coptis</taxon>
    </lineage>
</organism>
<dbReference type="InterPro" id="IPR057649">
    <property type="entry name" value="PUB62-63_C"/>
</dbReference>
<dbReference type="AlphaFoldDB" id="A0A835HC66"/>
<feature type="compositionally biased region" description="Low complexity" evidence="1">
    <location>
        <begin position="121"/>
        <end position="152"/>
    </location>
</feature>
<keyword evidence="4" id="KW-1185">Reference proteome</keyword>
<evidence type="ECO:0000313" key="4">
    <source>
        <dbReference type="Proteomes" id="UP000631114"/>
    </source>
</evidence>
<dbReference type="Proteomes" id="UP000631114">
    <property type="component" value="Unassembled WGS sequence"/>
</dbReference>